<evidence type="ECO:0000313" key="1">
    <source>
        <dbReference type="EMBL" id="BBP87838.1"/>
    </source>
</evidence>
<dbReference type="EMBL" id="AP021906">
    <property type="protein sequence ID" value="BBP87838.1"/>
    <property type="molecule type" value="Genomic_DNA"/>
</dbReference>
<sequence>MINHFYAGEADFTLPDELVQAVDEMEGQVLLSNYEDVPAHIKGIYVAPI</sequence>
<evidence type="ECO:0000313" key="2">
    <source>
        <dbReference type="Proteomes" id="UP000464658"/>
    </source>
</evidence>
<dbReference type="Proteomes" id="UP000464658">
    <property type="component" value="Chromosome"/>
</dbReference>
<dbReference type="AlphaFoldDB" id="A0A5S9M4X0"/>
<protein>
    <submittedName>
        <fullName evidence="1">Uncharacterized protein</fullName>
    </submittedName>
</protein>
<accession>A0A5S9M4X0</accession>
<proteinExistence type="predicted"/>
<organism evidence="1 2">
    <name type="scientific">Bacillus safensis</name>
    <dbReference type="NCBI Taxonomy" id="561879"/>
    <lineage>
        <taxon>Bacteria</taxon>
        <taxon>Bacillati</taxon>
        <taxon>Bacillota</taxon>
        <taxon>Bacilli</taxon>
        <taxon>Bacillales</taxon>
        <taxon>Bacillaceae</taxon>
        <taxon>Bacillus</taxon>
    </lineage>
</organism>
<name>A0A5S9M4X0_BACIA</name>
<reference evidence="1 2" key="1">
    <citation type="submission" date="2019-12" db="EMBL/GenBank/DDBJ databases">
        <title>Full genome sequence of a Bacillus safensis strain isolated from commercially available natto in Indonesia.</title>
        <authorList>
            <person name="Yoshida M."/>
            <person name="Uomi M."/>
            <person name="Waturangi D."/>
            <person name="Ekaputri J.J."/>
            <person name="Setiamarga D.H.E."/>
        </authorList>
    </citation>
    <scope>NUCLEOTIDE SEQUENCE [LARGE SCALE GENOMIC DNA]</scope>
    <source>
        <strain evidence="1 2">IDN1</strain>
    </source>
</reference>
<gene>
    <name evidence="1" type="ORF">BsIDN1_14560</name>
</gene>